<sequence>MQTYSFVKVHPEDSVAVAVQNLAASTIIELDGNSITLTSDIPFGHKFAIKPIAKGEPIIKYGAPIGSAVSDIAIGEHVHASNIRTLLSEKAEYHYDRSLSELFQEKAKERQKKWEGKVPTIKAFRRENGKVGIRNELWIVPTVGCVNKIAENLVAWANTNLAKTEFYDGIHVWAHPYGCSQLGDDHEATRTILSDLVHHPNAGAVLVLSLGCENNTPESFRALVGKVDEKRVRFLTTQEVSDELLESKKILSDLYEVMMQDKREEVGMDNLVVGFKCGGSDGLSGITANPLVGRFCDELTAMGGTGLLTEVPEMFGAEQLLMNRAANDQVYAQTVKLIDDFKQYFVKHEQVVYENPSPGNKAGGISTLEDKSLGCIQKGGQAVVTDILDYGQRVEKRGLNLLSGPGNDIVSTTALTAAGCHIILFTTGRGTPLGAPVPTVKISSNSELAAKKPNWIDFNAGRLLVEDSDSVLADFISMIKDIASGATLTKNEENGYAEISLFKDGVIL</sequence>
<dbReference type="InterPro" id="IPR044144">
    <property type="entry name" value="SAF_UxaA/GarD"/>
</dbReference>
<dbReference type="InterPro" id="IPR052172">
    <property type="entry name" value="UxaA_altronate/galactarate_dh"/>
</dbReference>
<proteinExistence type="inferred from homology"/>
<accession>A0A644XYW9</accession>
<dbReference type="CDD" id="cd11613">
    <property type="entry name" value="SAF_AH_GD"/>
    <property type="match status" value="1"/>
</dbReference>
<name>A0A644XYW9_9ZZZZ</name>
<dbReference type="PANTHER" id="PTHR30536:SF5">
    <property type="entry name" value="ALTRONATE DEHYDRATASE"/>
    <property type="match status" value="1"/>
</dbReference>
<organism evidence="4">
    <name type="scientific">bioreactor metagenome</name>
    <dbReference type="NCBI Taxonomy" id="1076179"/>
    <lineage>
        <taxon>unclassified sequences</taxon>
        <taxon>metagenomes</taxon>
        <taxon>ecological metagenomes</taxon>
    </lineage>
</organism>
<dbReference type="Pfam" id="PF04295">
    <property type="entry name" value="GD_AH_second"/>
    <property type="match status" value="1"/>
</dbReference>
<dbReference type="InterPro" id="IPR007392">
    <property type="entry name" value="GD_AH_second"/>
</dbReference>
<dbReference type="EC" id="4.2.1.7" evidence="4"/>
<reference evidence="4" key="1">
    <citation type="submission" date="2019-08" db="EMBL/GenBank/DDBJ databases">
        <authorList>
            <person name="Kucharzyk K."/>
            <person name="Murdoch R.W."/>
            <person name="Higgins S."/>
            <person name="Loffler F."/>
        </authorList>
    </citation>
    <scope>NUCLEOTIDE SEQUENCE</scope>
</reference>
<dbReference type="SMART" id="SM00858">
    <property type="entry name" value="SAF"/>
    <property type="match status" value="1"/>
</dbReference>
<dbReference type="Pfam" id="PF08666">
    <property type="entry name" value="SAF"/>
    <property type="match status" value="1"/>
</dbReference>
<dbReference type="PANTHER" id="PTHR30536">
    <property type="entry name" value="ALTRONATE/GALACTARATE DEHYDRATASE"/>
    <property type="match status" value="1"/>
</dbReference>
<dbReference type="InterPro" id="IPR048332">
    <property type="entry name" value="GD_AH_C"/>
</dbReference>
<comment type="similarity">
    <text evidence="1">Belongs to the UxaA family.</text>
</comment>
<feature type="domain" description="SAF" evidence="3">
    <location>
        <begin position="13"/>
        <end position="84"/>
    </location>
</feature>
<evidence type="ECO:0000256" key="1">
    <source>
        <dbReference type="ARBA" id="ARBA00010986"/>
    </source>
</evidence>
<dbReference type="Gene3D" id="2.30.130.110">
    <property type="match status" value="1"/>
</dbReference>
<dbReference type="InterPro" id="IPR013974">
    <property type="entry name" value="SAF"/>
</dbReference>
<dbReference type="GO" id="GO:0008789">
    <property type="term" value="F:altronate dehydratase activity"/>
    <property type="evidence" value="ECO:0007669"/>
    <property type="project" value="UniProtKB-EC"/>
</dbReference>
<protein>
    <submittedName>
        <fullName evidence="4">Altronate dehydratase</fullName>
        <ecNumber evidence="4">4.2.1.7</ecNumber>
    </submittedName>
</protein>
<evidence type="ECO:0000313" key="4">
    <source>
        <dbReference type="EMBL" id="MPM21430.1"/>
    </source>
</evidence>
<evidence type="ECO:0000259" key="3">
    <source>
        <dbReference type="SMART" id="SM00858"/>
    </source>
</evidence>
<dbReference type="AlphaFoldDB" id="A0A644XYW9"/>
<dbReference type="GO" id="GO:0019698">
    <property type="term" value="P:D-galacturonate catabolic process"/>
    <property type="evidence" value="ECO:0007669"/>
    <property type="project" value="TreeGrafter"/>
</dbReference>
<dbReference type="EMBL" id="VSSQ01003588">
    <property type="protein sequence ID" value="MPM21430.1"/>
    <property type="molecule type" value="Genomic_DNA"/>
</dbReference>
<keyword evidence="2 4" id="KW-0456">Lyase</keyword>
<gene>
    <name evidence="4" type="primary">uxaA_12</name>
    <name evidence="4" type="ORF">SDC9_67874</name>
</gene>
<evidence type="ECO:0000256" key="2">
    <source>
        <dbReference type="ARBA" id="ARBA00023239"/>
    </source>
</evidence>
<dbReference type="Pfam" id="PF20629">
    <property type="entry name" value="GD_AH_C"/>
    <property type="match status" value="1"/>
</dbReference>
<comment type="caution">
    <text evidence="4">The sequence shown here is derived from an EMBL/GenBank/DDBJ whole genome shotgun (WGS) entry which is preliminary data.</text>
</comment>